<evidence type="ECO:0000259" key="2">
    <source>
        <dbReference type="Pfam" id="PF25121"/>
    </source>
</evidence>
<evidence type="ECO:0000313" key="4">
    <source>
        <dbReference type="Proteomes" id="UP000008983"/>
    </source>
</evidence>
<feature type="region of interest" description="Disordered" evidence="1">
    <location>
        <begin position="68"/>
        <end position="121"/>
    </location>
</feature>
<dbReference type="EC" id="5.2.1.8" evidence="3"/>
<evidence type="ECO:0000313" key="3">
    <source>
        <dbReference type="EMBL" id="EGR27040.1"/>
    </source>
</evidence>
<dbReference type="GO" id="GO:0006364">
    <property type="term" value="P:rRNA processing"/>
    <property type="evidence" value="ECO:0007669"/>
    <property type="project" value="InterPro"/>
</dbReference>
<dbReference type="EMBL" id="GL984390">
    <property type="protein sequence ID" value="EGR27040.1"/>
    <property type="molecule type" value="Genomic_DNA"/>
</dbReference>
<dbReference type="eggNOG" id="KOG2318">
    <property type="taxonomic scope" value="Eukaryota"/>
</dbReference>
<dbReference type="InterPro" id="IPR056750">
    <property type="entry name" value="RRM_ESF1"/>
</dbReference>
<dbReference type="InterPro" id="IPR039754">
    <property type="entry name" value="Esf1"/>
</dbReference>
<evidence type="ECO:0000256" key="1">
    <source>
        <dbReference type="SAM" id="MobiDB-lite"/>
    </source>
</evidence>
<dbReference type="OMA" id="TCKNEES"/>
<reference evidence="3 4" key="1">
    <citation type="submission" date="2011-07" db="EMBL/GenBank/DDBJ databases">
        <authorList>
            <person name="Coyne R."/>
            <person name="Brami D."/>
            <person name="Johnson J."/>
            <person name="Hostetler J."/>
            <person name="Hannick L."/>
            <person name="Clark T."/>
            <person name="Cassidy-Hanley D."/>
            <person name="Inman J."/>
        </authorList>
    </citation>
    <scope>NUCLEOTIDE SEQUENCE [LARGE SCALE GENOMIC DNA]</scope>
    <source>
        <strain evidence="3 4">G5</strain>
    </source>
</reference>
<gene>
    <name evidence="3" type="ORF">IMG5_202780</name>
</gene>
<protein>
    <submittedName>
        <fullName evidence="3">Nucleolar pre-rRNA processing protein, putative</fullName>
        <ecNumber evidence="3">5.2.1.8</ecNumber>
    </submittedName>
</protein>
<dbReference type="Proteomes" id="UP000008983">
    <property type="component" value="Unassembled WGS sequence"/>
</dbReference>
<accession>G0R676</accession>
<dbReference type="Pfam" id="PF25121">
    <property type="entry name" value="RRM_ESF1"/>
    <property type="match status" value="1"/>
</dbReference>
<organism evidence="3 4">
    <name type="scientific">Ichthyophthirius multifiliis</name>
    <name type="common">White spot disease agent</name>
    <name type="synonym">Ich</name>
    <dbReference type="NCBI Taxonomy" id="5932"/>
    <lineage>
        <taxon>Eukaryota</taxon>
        <taxon>Sar</taxon>
        <taxon>Alveolata</taxon>
        <taxon>Ciliophora</taxon>
        <taxon>Intramacronucleata</taxon>
        <taxon>Oligohymenophorea</taxon>
        <taxon>Hymenostomatida</taxon>
        <taxon>Ophryoglenina</taxon>
        <taxon>Ichthyophthirius</taxon>
    </lineage>
</organism>
<name>G0R676_ICHMU</name>
<dbReference type="PANTHER" id="PTHR12202:SF0">
    <property type="entry name" value="ESF1 HOMOLOG"/>
    <property type="match status" value="1"/>
</dbReference>
<dbReference type="STRING" id="857967.G0R676"/>
<dbReference type="RefSeq" id="XP_004023924.1">
    <property type="nucleotide sequence ID" value="XM_004023875.1"/>
</dbReference>
<dbReference type="AlphaFoldDB" id="G0R676"/>
<keyword evidence="3" id="KW-0413">Isomerase</keyword>
<keyword evidence="4" id="KW-1185">Reference proteome</keyword>
<dbReference type="OrthoDB" id="307786at2759"/>
<proteinExistence type="predicted"/>
<dbReference type="InParanoid" id="G0R676"/>
<dbReference type="GO" id="GO:0003755">
    <property type="term" value="F:peptidyl-prolyl cis-trans isomerase activity"/>
    <property type="evidence" value="ECO:0007669"/>
    <property type="project" value="UniProtKB-EC"/>
</dbReference>
<sequence>MSKNDNRFDKIKYDPKFQMMSKKDRKVKIDNRFSSMLTDKKFKIVSKTDKYGREIKTDDKINKELQDFYYQSDDDKQNQQKNQKKNLKKQQQQEYDESQQSDQSFQWSKVSSTDSEELEEINEDLTDEPEFHYGIQKENVPLSEQSSSKLALVNYDWMNIKVQDLILLFNSFKGTDGVINRVSLYISDFGKQKLEEENQKGPQNIWKEEKNVSIVQKNEKNKVKKLMFITIM</sequence>
<feature type="domain" description="ESF1 RRM" evidence="2">
    <location>
        <begin position="148"/>
        <end position="220"/>
    </location>
</feature>
<dbReference type="GO" id="GO:0003723">
    <property type="term" value="F:RNA binding"/>
    <property type="evidence" value="ECO:0007669"/>
    <property type="project" value="TreeGrafter"/>
</dbReference>
<dbReference type="GeneID" id="14903089"/>
<dbReference type="PANTHER" id="PTHR12202">
    <property type="entry name" value="ESF1 HOMOLOG"/>
    <property type="match status" value="1"/>
</dbReference>